<dbReference type="PANTHER" id="PTHR34708">
    <property type="entry name" value="OS07G0440000 PROTEIN"/>
    <property type="match status" value="1"/>
</dbReference>
<feature type="domain" description="KIB1-4 beta-propeller" evidence="1">
    <location>
        <begin position="84"/>
        <end position="312"/>
    </location>
</feature>
<accession>R7WCY4</accession>
<organism evidence="2">
    <name type="scientific">Aegilops tauschii</name>
    <name type="common">Tausch's goatgrass</name>
    <name type="synonym">Aegilops squarrosa</name>
    <dbReference type="NCBI Taxonomy" id="37682"/>
    <lineage>
        <taxon>Eukaryota</taxon>
        <taxon>Viridiplantae</taxon>
        <taxon>Streptophyta</taxon>
        <taxon>Embryophyta</taxon>
        <taxon>Tracheophyta</taxon>
        <taxon>Spermatophyta</taxon>
        <taxon>Magnoliopsida</taxon>
        <taxon>Liliopsida</taxon>
        <taxon>Poales</taxon>
        <taxon>Poaceae</taxon>
        <taxon>BOP clade</taxon>
        <taxon>Pooideae</taxon>
        <taxon>Triticodae</taxon>
        <taxon>Triticeae</taxon>
        <taxon>Triticinae</taxon>
        <taxon>Aegilops</taxon>
    </lineage>
</organism>
<evidence type="ECO:0000259" key="1">
    <source>
        <dbReference type="Pfam" id="PF03478"/>
    </source>
</evidence>
<dbReference type="AlphaFoldDB" id="R7WCY4"/>
<proteinExistence type="predicted"/>
<dbReference type="ExpressionAtlas" id="R7WCY4">
    <property type="expression patterns" value="baseline"/>
</dbReference>
<sequence length="333" mass="37339">MAPPLRPWADLHADLFLVIVDHLRSLRDYVSVRGVCAAWRSALPSASPYLLLDDLQPPVSKPVRRLGFPCFNTRAYALSIPMQRRFDLPKLRCHISCVTGSSQGYLAVADDSTGCRRVLFLNPVSGQQIELLPLPYDGYRPYPRRVVLGPNPRPGRYTALALCDYEHATKVAYVTSRDTGWKIAGVDGTKLVDLVYDAQRGHAYCLNERGDVQAHRIPRRGHTQTVEPLLLVERVIGACFDTHTPPYDFVSRKISFKRLFLCEGGVFTMFTDEILVLKYYPERWLCWDVVKDLGGYAVFIVKNDTAVVKAEAALGGVALLWRGEGREGGLCWG</sequence>
<name>R7WCY4_AEGTA</name>
<dbReference type="InterPro" id="IPR005174">
    <property type="entry name" value="KIB1-4_b-propeller"/>
</dbReference>
<dbReference type="PANTHER" id="PTHR34708:SF4">
    <property type="entry name" value="DUF295 DOMAIN-CONTAINING PROTEIN"/>
    <property type="match status" value="1"/>
</dbReference>
<reference evidence="2" key="1">
    <citation type="submission" date="2015-06" db="UniProtKB">
        <authorList>
            <consortium name="EnsemblPlants"/>
        </authorList>
    </citation>
    <scope>IDENTIFICATION</scope>
</reference>
<protein>
    <recommendedName>
        <fullName evidence="1">KIB1-4 beta-propeller domain-containing protein</fullName>
    </recommendedName>
</protein>
<dbReference type="EnsemblPlants" id="EMT16474">
    <property type="protein sequence ID" value="EMT16474"/>
    <property type="gene ID" value="F775_42959"/>
</dbReference>
<dbReference type="Pfam" id="PF03478">
    <property type="entry name" value="Beta-prop_KIB1-4"/>
    <property type="match status" value="1"/>
</dbReference>
<evidence type="ECO:0000313" key="2">
    <source>
        <dbReference type="EnsemblPlants" id="EMT16474"/>
    </source>
</evidence>